<evidence type="ECO:0000256" key="8">
    <source>
        <dbReference type="ARBA" id="ARBA00022741"/>
    </source>
</evidence>
<accession>A0ABQ5YTQ9</accession>
<keyword evidence="6" id="KW-0831">Ubiquinone biosynthesis</keyword>
<evidence type="ECO:0000259" key="14">
    <source>
        <dbReference type="Pfam" id="PF03109"/>
    </source>
</evidence>
<name>A0ABQ5YTQ9_9BURK</name>
<evidence type="ECO:0000256" key="13">
    <source>
        <dbReference type="SAM" id="Phobius"/>
    </source>
</evidence>
<gene>
    <name evidence="15" type="primary">ubiB</name>
    <name evidence="15" type="ORF">GCM10007875_19310</name>
</gene>
<keyword evidence="7 13" id="KW-0812">Transmembrane</keyword>
<evidence type="ECO:0000256" key="11">
    <source>
        <dbReference type="ARBA" id="ARBA00022989"/>
    </source>
</evidence>
<sequence length="529" mass="60810">MKLRRLLRIAIVVQKYGLLLIAADSIKSPWAKAWLKLLSRRVSSTASRGERLRRALEDLGPIFVKFGQLLSTRRDLLPEDVADELARLQDQVPPFPSDKARQLIEQSLNRKIDDMFVDFQDKPIASASIAQVHFATIKAGSHEGKSVAIKVLRPGMNEVIDKDLALMKTAATLIEKIWADGKRLKPREVVAEFNKYLHDELDLMREAANASQLRRNFSAVSGSGHLLRVPEMYWDYCASEAITMERMRGIPISQIERLREHHIDLKKLSRDGVEIFFTQVFRDGFFHADMHPGNIYVGDEGADFGRYIALDFGIVGTLNDVDKQYLAQNFLAFFRQDYKRVAELHVQSGWVPKQTRIDELESAIRACIEPYFDKPLKEISLGNVLLRLFQTSRRFNVEIQPQLVLLQKTLLNVEGLGRQLDPDLDLWKTAKPYLENWMHQQIGFKGFQAHLQWEAAQWSQILPSLPRLLHQNLTHAGGRIDHQIEVLVKQQKKLNRALFWMVLMLAVLFGVVAFDLVWPYLSTHWPHAI</sequence>
<keyword evidence="10" id="KW-0067">ATP-binding</keyword>
<evidence type="ECO:0000256" key="3">
    <source>
        <dbReference type="ARBA" id="ARBA00022475"/>
    </source>
</evidence>
<dbReference type="Pfam" id="PF03109">
    <property type="entry name" value="ABC1"/>
    <property type="match status" value="1"/>
</dbReference>
<evidence type="ECO:0000256" key="9">
    <source>
        <dbReference type="ARBA" id="ARBA00022777"/>
    </source>
</evidence>
<keyword evidence="4" id="KW-0997">Cell inner membrane</keyword>
<dbReference type="SUPFAM" id="SSF56112">
    <property type="entry name" value="Protein kinase-like (PK-like)"/>
    <property type="match status" value="1"/>
</dbReference>
<keyword evidence="5" id="KW-0808">Transferase</keyword>
<keyword evidence="3" id="KW-1003">Cell membrane</keyword>
<dbReference type="InterPro" id="IPR050154">
    <property type="entry name" value="UbiB_kinase"/>
</dbReference>
<comment type="caution">
    <text evidence="15">The sequence shown here is derived from an EMBL/GenBank/DDBJ whole genome shotgun (WGS) entry which is preliminary data.</text>
</comment>
<evidence type="ECO:0000313" key="16">
    <source>
        <dbReference type="Proteomes" id="UP001156664"/>
    </source>
</evidence>
<evidence type="ECO:0000256" key="2">
    <source>
        <dbReference type="ARBA" id="ARBA00009670"/>
    </source>
</evidence>
<dbReference type="RefSeq" id="WP_284281517.1">
    <property type="nucleotide sequence ID" value="NZ_BSOJ01000019.1"/>
</dbReference>
<keyword evidence="16" id="KW-1185">Reference proteome</keyword>
<evidence type="ECO:0000256" key="6">
    <source>
        <dbReference type="ARBA" id="ARBA00022688"/>
    </source>
</evidence>
<keyword evidence="12 13" id="KW-0472">Membrane</keyword>
<proteinExistence type="inferred from homology"/>
<organism evidence="15 16">
    <name type="scientific">Limnobacter litoralis</name>
    <dbReference type="NCBI Taxonomy" id="481366"/>
    <lineage>
        <taxon>Bacteria</taxon>
        <taxon>Pseudomonadati</taxon>
        <taxon>Pseudomonadota</taxon>
        <taxon>Betaproteobacteria</taxon>
        <taxon>Burkholderiales</taxon>
        <taxon>Burkholderiaceae</taxon>
        <taxon>Limnobacter</taxon>
    </lineage>
</organism>
<keyword evidence="9" id="KW-0418">Kinase</keyword>
<dbReference type="Proteomes" id="UP001156664">
    <property type="component" value="Unassembled WGS sequence"/>
</dbReference>
<feature type="domain" description="ABC1 atypical kinase-like" evidence="14">
    <location>
        <begin position="87"/>
        <end position="345"/>
    </location>
</feature>
<protein>
    <recommendedName>
        <fullName evidence="14">ABC1 atypical kinase-like domain-containing protein</fullName>
    </recommendedName>
</protein>
<evidence type="ECO:0000313" key="15">
    <source>
        <dbReference type="EMBL" id="GLR26841.1"/>
    </source>
</evidence>
<dbReference type="PANTHER" id="PTHR10566:SF113">
    <property type="entry name" value="PROTEIN ACTIVITY OF BC1 COMPLEX KINASE 7, CHLOROPLASTIC"/>
    <property type="match status" value="1"/>
</dbReference>
<dbReference type="InterPro" id="IPR004147">
    <property type="entry name" value="ABC1_dom"/>
</dbReference>
<dbReference type="InterPro" id="IPR010232">
    <property type="entry name" value="UbiB"/>
</dbReference>
<comment type="pathway">
    <text evidence="1">Cofactor biosynthesis; ubiquinone biosynthesis [regulation].</text>
</comment>
<dbReference type="CDD" id="cd13972">
    <property type="entry name" value="UbiB"/>
    <property type="match status" value="1"/>
</dbReference>
<evidence type="ECO:0000256" key="5">
    <source>
        <dbReference type="ARBA" id="ARBA00022679"/>
    </source>
</evidence>
<keyword evidence="8" id="KW-0547">Nucleotide-binding</keyword>
<reference evidence="16" key="1">
    <citation type="journal article" date="2019" name="Int. J. Syst. Evol. Microbiol.">
        <title>The Global Catalogue of Microorganisms (GCM) 10K type strain sequencing project: providing services to taxonomists for standard genome sequencing and annotation.</title>
        <authorList>
            <consortium name="The Broad Institute Genomics Platform"/>
            <consortium name="The Broad Institute Genome Sequencing Center for Infectious Disease"/>
            <person name="Wu L."/>
            <person name="Ma J."/>
        </authorList>
    </citation>
    <scope>NUCLEOTIDE SEQUENCE [LARGE SCALE GENOMIC DNA]</scope>
    <source>
        <strain evidence="16">NBRC 105857</strain>
    </source>
</reference>
<comment type="similarity">
    <text evidence="2">Belongs to the protein kinase superfamily. ADCK protein kinase family.</text>
</comment>
<evidence type="ECO:0000256" key="10">
    <source>
        <dbReference type="ARBA" id="ARBA00022840"/>
    </source>
</evidence>
<dbReference type="InterPro" id="IPR011009">
    <property type="entry name" value="Kinase-like_dom_sf"/>
</dbReference>
<dbReference type="NCBIfam" id="TIGR01982">
    <property type="entry name" value="UbiB"/>
    <property type="match status" value="1"/>
</dbReference>
<keyword evidence="11 13" id="KW-1133">Transmembrane helix</keyword>
<dbReference type="EMBL" id="BSOJ01000019">
    <property type="protein sequence ID" value="GLR26841.1"/>
    <property type="molecule type" value="Genomic_DNA"/>
</dbReference>
<evidence type="ECO:0000256" key="12">
    <source>
        <dbReference type="ARBA" id="ARBA00023136"/>
    </source>
</evidence>
<evidence type="ECO:0000256" key="7">
    <source>
        <dbReference type="ARBA" id="ARBA00022692"/>
    </source>
</evidence>
<dbReference type="InterPro" id="IPR045308">
    <property type="entry name" value="UbiB_bact"/>
</dbReference>
<dbReference type="NCBIfam" id="NF003404">
    <property type="entry name" value="PRK04750.1"/>
    <property type="match status" value="1"/>
</dbReference>
<evidence type="ECO:0000256" key="1">
    <source>
        <dbReference type="ARBA" id="ARBA00005020"/>
    </source>
</evidence>
<dbReference type="PANTHER" id="PTHR10566">
    <property type="entry name" value="CHAPERONE-ACTIVITY OF BC1 COMPLEX CABC1 -RELATED"/>
    <property type="match status" value="1"/>
</dbReference>
<evidence type="ECO:0000256" key="4">
    <source>
        <dbReference type="ARBA" id="ARBA00022519"/>
    </source>
</evidence>
<feature type="transmembrane region" description="Helical" evidence="13">
    <location>
        <begin position="497"/>
        <end position="521"/>
    </location>
</feature>